<comment type="cofactor">
    <cofactor evidence="5">
        <name>Fe(2+)</name>
        <dbReference type="ChEBI" id="CHEBI:29033"/>
    </cofactor>
    <text evidence="5">Binds 1 Fe(2+) ion per subunit.</text>
</comment>
<protein>
    <submittedName>
        <fullName evidence="10">Nucleic acid dioxygenase ALKBH1</fullName>
    </submittedName>
</protein>
<name>A0A1I8M0I6_MUSDO</name>
<feature type="domain" description="Fe2OG dioxygenase" evidence="7">
    <location>
        <begin position="177"/>
        <end position="273"/>
    </location>
</feature>
<dbReference type="PANTHER" id="PTHR16557:SF2">
    <property type="entry name" value="NUCLEIC ACID DIOXYGENASE ALKBH1"/>
    <property type="match status" value="1"/>
</dbReference>
<feature type="binding site" evidence="5">
    <location>
        <position position="200"/>
    </location>
    <ligand>
        <name>Fe cation</name>
        <dbReference type="ChEBI" id="CHEBI:24875"/>
        <note>catalytic</note>
    </ligand>
</feature>
<dbReference type="SUPFAM" id="SSF51197">
    <property type="entry name" value="Clavaminate synthase-like"/>
    <property type="match status" value="1"/>
</dbReference>
<dbReference type="GO" id="GO:0035516">
    <property type="term" value="F:broad specificity oxidative DNA demethylase activity"/>
    <property type="evidence" value="ECO:0007669"/>
    <property type="project" value="TreeGrafter"/>
</dbReference>
<dbReference type="PROSITE" id="PS51471">
    <property type="entry name" value="FE2OG_OXY"/>
    <property type="match status" value="1"/>
</dbReference>
<reference evidence="8" key="1">
    <citation type="submission" date="2021-01" db="UniProtKB">
        <authorList>
            <consortium name="EnsemblMetazoa"/>
        </authorList>
    </citation>
    <scope>IDENTIFICATION</scope>
    <source>
        <strain evidence="8">Aabys</strain>
    </source>
</reference>
<dbReference type="VEuPathDB" id="VectorBase:MDOMA2_020552"/>
<dbReference type="AlphaFoldDB" id="A0A1I8M0I6"/>
<dbReference type="OrthoDB" id="6614653at2759"/>
<dbReference type="GO" id="GO:0035515">
    <property type="term" value="F:oxidative RNA demethylase activity"/>
    <property type="evidence" value="ECO:0007669"/>
    <property type="project" value="TreeGrafter"/>
</dbReference>
<keyword evidence="3" id="KW-0560">Oxidoreductase</keyword>
<dbReference type="STRING" id="7370.A0A1I8M0I6"/>
<evidence type="ECO:0000313" key="8">
    <source>
        <dbReference type="EnsemblMetazoa" id="MDOA000014-PA"/>
    </source>
</evidence>
<feature type="binding site" evidence="5">
    <location>
        <position position="254"/>
    </location>
    <ligand>
        <name>Fe cation</name>
        <dbReference type="ChEBI" id="CHEBI:24875"/>
        <note>catalytic</note>
    </ligand>
</feature>
<evidence type="ECO:0000256" key="6">
    <source>
        <dbReference type="SAM" id="MobiDB-lite"/>
    </source>
</evidence>
<dbReference type="GO" id="GO:0005737">
    <property type="term" value="C:cytoplasm"/>
    <property type="evidence" value="ECO:0007669"/>
    <property type="project" value="TreeGrafter"/>
</dbReference>
<keyword evidence="9" id="KW-1185">Reference proteome</keyword>
<dbReference type="KEGG" id="mde:101887611"/>
<dbReference type="InterPro" id="IPR027450">
    <property type="entry name" value="AlkB-like"/>
</dbReference>
<dbReference type="GO" id="GO:0008198">
    <property type="term" value="F:ferrous iron binding"/>
    <property type="evidence" value="ECO:0007669"/>
    <property type="project" value="TreeGrafter"/>
</dbReference>
<keyword evidence="2 10" id="KW-0223">Dioxygenase</keyword>
<keyword evidence="1 5" id="KW-0479">Metal-binding</keyword>
<evidence type="ECO:0000313" key="10">
    <source>
        <dbReference type="RefSeq" id="XP_005176167.1"/>
    </source>
</evidence>
<accession>A0A1I8M0I6</accession>
<evidence type="ECO:0000256" key="1">
    <source>
        <dbReference type="ARBA" id="ARBA00022723"/>
    </source>
</evidence>
<reference evidence="10" key="2">
    <citation type="submission" date="2025-04" db="UniProtKB">
        <authorList>
            <consortium name="RefSeq"/>
        </authorList>
    </citation>
    <scope>IDENTIFICATION</scope>
    <source>
        <strain evidence="10">Aabys</strain>
    </source>
</reference>
<dbReference type="Pfam" id="PF13532">
    <property type="entry name" value="2OG-FeII_Oxy_2"/>
    <property type="match status" value="1"/>
</dbReference>
<dbReference type="eggNOG" id="KOG2731">
    <property type="taxonomic scope" value="Eukaryota"/>
</dbReference>
<feature type="binding site" evidence="5">
    <location>
        <position position="198"/>
    </location>
    <ligand>
        <name>Fe cation</name>
        <dbReference type="ChEBI" id="CHEBI:24875"/>
        <note>catalytic</note>
    </ligand>
</feature>
<dbReference type="GO" id="GO:0035513">
    <property type="term" value="P:oxidative RNA demethylation"/>
    <property type="evidence" value="ECO:0007669"/>
    <property type="project" value="TreeGrafter"/>
</dbReference>
<dbReference type="Proteomes" id="UP001652621">
    <property type="component" value="Unplaced"/>
</dbReference>
<dbReference type="PANTHER" id="PTHR16557">
    <property type="entry name" value="ALKYLATED DNA REPAIR PROTEIN ALKB-RELATED"/>
    <property type="match status" value="1"/>
</dbReference>
<feature type="region of interest" description="Disordered" evidence="6">
    <location>
        <begin position="271"/>
        <end position="291"/>
    </location>
</feature>
<keyword evidence="4 5" id="KW-0408">Iron</keyword>
<dbReference type="EnsemblMetazoa" id="MDOA000014-RA">
    <property type="protein sequence ID" value="MDOA000014-PA"/>
    <property type="gene ID" value="MDOA000014"/>
</dbReference>
<evidence type="ECO:0000256" key="2">
    <source>
        <dbReference type="ARBA" id="ARBA00022964"/>
    </source>
</evidence>
<organism evidence="8">
    <name type="scientific">Musca domestica</name>
    <name type="common">House fly</name>
    <dbReference type="NCBI Taxonomy" id="7370"/>
    <lineage>
        <taxon>Eukaryota</taxon>
        <taxon>Metazoa</taxon>
        <taxon>Ecdysozoa</taxon>
        <taxon>Arthropoda</taxon>
        <taxon>Hexapoda</taxon>
        <taxon>Insecta</taxon>
        <taxon>Pterygota</taxon>
        <taxon>Neoptera</taxon>
        <taxon>Endopterygota</taxon>
        <taxon>Diptera</taxon>
        <taxon>Brachycera</taxon>
        <taxon>Muscomorpha</taxon>
        <taxon>Muscoidea</taxon>
        <taxon>Muscidae</taxon>
        <taxon>Musca</taxon>
    </lineage>
</organism>
<evidence type="ECO:0000259" key="7">
    <source>
        <dbReference type="PROSITE" id="PS51471"/>
    </source>
</evidence>
<evidence type="ECO:0000256" key="5">
    <source>
        <dbReference type="PIRSR" id="PIRSR604574-2"/>
    </source>
</evidence>
<dbReference type="InterPro" id="IPR005123">
    <property type="entry name" value="Oxoglu/Fe-dep_dioxygenase_dom"/>
</dbReference>
<evidence type="ECO:0000256" key="3">
    <source>
        <dbReference type="ARBA" id="ARBA00023002"/>
    </source>
</evidence>
<gene>
    <name evidence="8" type="primary">101887611</name>
    <name evidence="10" type="synonym">LOC101887611</name>
</gene>
<dbReference type="RefSeq" id="XP_005176167.1">
    <property type="nucleotide sequence ID" value="XM_005176110.3"/>
</dbReference>
<evidence type="ECO:0000256" key="4">
    <source>
        <dbReference type="ARBA" id="ARBA00023004"/>
    </source>
</evidence>
<sequence>MFKESFKYYKSKWPVPDFKDVINFSGQGSDEEVKEIHLSDCEDFASLGLPLGLQPVHHWKLFTLNNRPGLVVIRHAFTAQGQRYWMARSLRDYPRTPNRVNLNERLFQKSVLDDWWSSLQNCADKDEARRMKISMRWTTLGYHHDWDTKIYSEELHTKFPEDLAKLSKFFASVLGYSFYEAQAAIVNYYPIGTTLAGHTDHSEQNLEAPLFSISFGQTAIFLIGGQTREEKPTALFLESGDVLVMSRESRLCYHAVPRVMKAREETWNTLIEPPSKSSKESSLEPPVQPNKRLRTEVPCITSTDTQAALEWGMDPILYHQVTDDIFWSPFKSYLHDSRININVRQVLYENQRTLIDDICGS</sequence>
<proteinExistence type="predicted"/>
<dbReference type="InterPro" id="IPR037151">
    <property type="entry name" value="AlkB-like_sf"/>
</dbReference>
<evidence type="ECO:0000313" key="9">
    <source>
        <dbReference type="Proteomes" id="UP001652621"/>
    </source>
</evidence>
<dbReference type="InterPro" id="IPR004574">
    <property type="entry name" value="Alkb"/>
</dbReference>
<dbReference type="GO" id="GO:0005634">
    <property type="term" value="C:nucleus"/>
    <property type="evidence" value="ECO:0007669"/>
    <property type="project" value="TreeGrafter"/>
</dbReference>
<dbReference type="Gene3D" id="2.60.120.590">
    <property type="entry name" value="Alpha-ketoglutarate-dependent dioxygenase AlkB-like"/>
    <property type="match status" value="1"/>
</dbReference>
<dbReference type="VEuPathDB" id="VectorBase:MDOA000014"/>